<evidence type="ECO:0000256" key="21">
    <source>
        <dbReference type="SAM" id="MobiDB-lite"/>
    </source>
</evidence>
<dbReference type="Pfam" id="PF01068">
    <property type="entry name" value="DNA_ligase_A_M"/>
    <property type="match status" value="1"/>
</dbReference>
<dbReference type="RefSeq" id="WP_263038689.1">
    <property type="nucleotide sequence ID" value="NZ_JAOTPL010000020.1"/>
</dbReference>
<feature type="compositionally biased region" description="Basic and acidic residues" evidence="21">
    <location>
        <begin position="1"/>
        <end position="20"/>
    </location>
</feature>
<evidence type="ECO:0000256" key="16">
    <source>
        <dbReference type="ARBA" id="ARBA00023204"/>
    </source>
</evidence>
<protein>
    <recommendedName>
        <fullName evidence="2">DNA ligase (ATP)</fullName>
        <ecNumber evidence="2">6.5.1.1</ecNumber>
    </recommendedName>
    <alternativeName>
        <fullName evidence="19">NHEJ DNA polymerase</fullName>
    </alternativeName>
</protein>
<evidence type="ECO:0000256" key="4">
    <source>
        <dbReference type="ARBA" id="ARBA00022679"/>
    </source>
</evidence>
<keyword evidence="13" id="KW-0239">DNA-directed DNA polymerase</keyword>
<keyword evidence="9" id="KW-0227">DNA damage</keyword>
<keyword evidence="6" id="KW-0540">Nuclease</keyword>
<evidence type="ECO:0000256" key="12">
    <source>
        <dbReference type="ARBA" id="ARBA00022840"/>
    </source>
</evidence>
<keyword evidence="11" id="KW-0269">Exonuclease</keyword>
<dbReference type="NCBIfam" id="TIGR02778">
    <property type="entry name" value="ligD_pol"/>
    <property type="match status" value="1"/>
</dbReference>
<dbReference type="Gene3D" id="3.90.920.10">
    <property type="entry name" value="DNA primase, PRIM domain"/>
    <property type="match status" value="1"/>
</dbReference>
<keyword evidence="12" id="KW-0067">ATP-binding</keyword>
<keyword evidence="7" id="KW-0479">Metal-binding</keyword>
<comment type="cofactor">
    <cofactor evidence="1">
        <name>Mn(2+)</name>
        <dbReference type="ChEBI" id="CHEBI:29035"/>
    </cofactor>
</comment>
<gene>
    <name evidence="23" type="primary">ligD</name>
    <name evidence="23" type="ORF">OD355_11795</name>
</gene>
<dbReference type="GO" id="GO:0006310">
    <property type="term" value="P:DNA recombination"/>
    <property type="evidence" value="ECO:0007669"/>
    <property type="project" value="UniProtKB-KW"/>
</dbReference>
<comment type="caution">
    <text evidence="23">The sequence shown here is derived from an EMBL/GenBank/DDBJ whole genome shotgun (WGS) entry which is preliminary data.</text>
</comment>
<feature type="region of interest" description="Disordered" evidence="21">
    <location>
        <begin position="196"/>
        <end position="217"/>
    </location>
</feature>
<feature type="compositionally biased region" description="Basic and acidic residues" evidence="21">
    <location>
        <begin position="202"/>
        <end position="217"/>
    </location>
</feature>
<evidence type="ECO:0000256" key="2">
    <source>
        <dbReference type="ARBA" id="ARBA00012727"/>
    </source>
</evidence>
<evidence type="ECO:0000256" key="5">
    <source>
        <dbReference type="ARBA" id="ARBA00022695"/>
    </source>
</evidence>
<evidence type="ECO:0000256" key="13">
    <source>
        <dbReference type="ARBA" id="ARBA00022932"/>
    </source>
</evidence>
<evidence type="ECO:0000256" key="10">
    <source>
        <dbReference type="ARBA" id="ARBA00022801"/>
    </source>
</evidence>
<keyword evidence="4" id="KW-0808">Transferase</keyword>
<feature type="region of interest" description="Disordered" evidence="21">
    <location>
        <begin position="1"/>
        <end position="27"/>
    </location>
</feature>
<dbReference type="NCBIfam" id="TIGR02777">
    <property type="entry name" value="LigD_PE_dom"/>
    <property type="match status" value="1"/>
</dbReference>
<accession>A0AAE3LKR1</accession>
<dbReference type="Proteomes" id="UP001209317">
    <property type="component" value="Unassembled WGS sequence"/>
</dbReference>
<dbReference type="SUPFAM" id="SSF56091">
    <property type="entry name" value="DNA ligase/mRNA capping enzyme, catalytic domain"/>
    <property type="match status" value="1"/>
</dbReference>
<evidence type="ECO:0000259" key="22">
    <source>
        <dbReference type="PROSITE" id="PS50160"/>
    </source>
</evidence>
<organism evidence="23 24">
    <name type="scientific">Haoranjiania flava</name>
    <dbReference type="NCBI Taxonomy" id="1856322"/>
    <lineage>
        <taxon>Bacteria</taxon>
        <taxon>Pseudomonadati</taxon>
        <taxon>Bacteroidota</taxon>
        <taxon>Chitinophagia</taxon>
        <taxon>Chitinophagales</taxon>
        <taxon>Chitinophagaceae</taxon>
        <taxon>Haoranjiania</taxon>
    </lineage>
</organism>
<dbReference type="Pfam" id="PF04679">
    <property type="entry name" value="DNA_ligase_A_C"/>
    <property type="match status" value="1"/>
</dbReference>
<dbReference type="Gene3D" id="3.30.470.30">
    <property type="entry name" value="DNA ligase/mRNA capping enzyme"/>
    <property type="match status" value="1"/>
</dbReference>
<evidence type="ECO:0000256" key="7">
    <source>
        <dbReference type="ARBA" id="ARBA00022723"/>
    </source>
</evidence>
<keyword evidence="17" id="KW-0464">Manganese</keyword>
<dbReference type="InterPro" id="IPR012309">
    <property type="entry name" value="DNA_ligase_ATP-dep_C"/>
</dbReference>
<keyword evidence="24" id="KW-1185">Reference proteome</keyword>
<dbReference type="InterPro" id="IPR014144">
    <property type="entry name" value="LigD_PE_domain"/>
</dbReference>
<dbReference type="GO" id="GO:0003677">
    <property type="term" value="F:DNA binding"/>
    <property type="evidence" value="ECO:0007669"/>
    <property type="project" value="UniProtKB-KW"/>
</dbReference>
<dbReference type="InterPro" id="IPR014143">
    <property type="entry name" value="NHEJ_ligase_prk"/>
</dbReference>
<keyword evidence="18" id="KW-0511">Multifunctional enzyme</keyword>
<evidence type="ECO:0000256" key="1">
    <source>
        <dbReference type="ARBA" id="ARBA00001936"/>
    </source>
</evidence>
<feature type="domain" description="ATP-dependent DNA ligase family profile" evidence="22">
    <location>
        <begin position="323"/>
        <end position="458"/>
    </location>
</feature>
<dbReference type="GO" id="GO:0003887">
    <property type="term" value="F:DNA-directed DNA polymerase activity"/>
    <property type="evidence" value="ECO:0007669"/>
    <property type="project" value="UniProtKB-KW"/>
</dbReference>
<dbReference type="CDD" id="cd07971">
    <property type="entry name" value="OBF_DNA_ligase_LigD"/>
    <property type="match status" value="1"/>
</dbReference>
<keyword evidence="10" id="KW-0378">Hydrolase</keyword>
<dbReference type="Pfam" id="PF13298">
    <property type="entry name" value="LigD_N"/>
    <property type="match status" value="1"/>
</dbReference>
<sequence length="861" mass="97933">MSLEEYNKKRDFKQTAEPKGTRNKTSGKLRFVVQRHAASRLHYDFRLEMEGVLKSWAVPKGPSLNPADKRLAMMVEDHPYSYRTFEGTIPQGNYGAGEVEIWDEGFYEPLHKKTGLADDKILLNELKTGSLKIVLKGNKLKGEFALVKIKNPQDDNAWLLIKHKDAFAVTGKYSAEDFTKKNSKVTQLVAGKKKKSANKILPAEKEDTSKKPVESKRRVTNHAPYISGEKKLKDYVKPMLATLTEEPFSDDEWVFEIKWDGYRAIAETGSTFRFYSRNGLSFANKYAPITEELKSQQHEMILDGEIVAYDNDKPSFQSLQHYNDHSATPLIYHVFDILYLNGHSTESLTLLQRKELLKDALVEGEHIKYCDHVENDGIGFFEAIKENNLEGIIAKMKSGEYTRGIRTRQWLKIKYHNITEAVIAGFTEPRGSRKAFGALILGRYENGELVYTGHTGTGFNQATLKEMYARLQPLITKDCPFAKKPKTNMPATWLKPELVCNIKYTEITDEHIYRHPVYMGLRIDKSASEVDNSDSTQPEPAPKKSKPVKKSNHTEGDVIKSIGGKQVKLTNQSKVYWPDEGYTKGDLIDYYQDMSAYILPYLKDRPQSLHRFPNGIKELSFYHKDAGAGAPDWVKTVNVYSASNDKELEYILCNDKATLAYLNNLGCIELNPWNSRIKKIDHPDYMIIDIDPADKNTFEQVIETAQATKEILDICKVDAYCKTSGSTGLHVFVPMGAKYTYDQVKDFAHIIADLVQKRLPKFTTLERNLKKRGNNKIYIDYLQNRSGQTIASIYSVRPKPGASVSMPLEWGEVRKGLSPTDFHIHNACERVKMKGDIFRGVMGKGVDIAKCLTLLEEEMNK</sequence>
<dbReference type="GO" id="GO:0003910">
    <property type="term" value="F:DNA ligase (ATP) activity"/>
    <property type="evidence" value="ECO:0007669"/>
    <property type="project" value="UniProtKB-EC"/>
</dbReference>
<reference evidence="23" key="1">
    <citation type="submission" date="2022-10" db="EMBL/GenBank/DDBJ databases">
        <authorList>
            <person name="Kim H.S."/>
            <person name="Kim J.-S."/>
            <person name="Suh M.K."/>
            <person name="Eom M.K."/>
            <person name="Lee J.-S."/>
        </authorList>
    </citation>
    <scope>NUCLEOTIDE SEQUENCE</scope>
    <source>
        <strain evidence="23">LIP-5</strain>
    </source>
</reference>
<dbReference type="PROSITE" id="PS50160">
    <property type="entry name" value="DNA_LIGASE_A3"/>
    <property type="match status" value="1"/>
</dbReference>
<evidence type="ECO:0000256" key="18">
    <source>
        <dbReference type="ARBA" id="ARBA00023268"/>
    </source>
</evidence>
<dbReference type="EMBL" id="JAOTPL010000020">
    <property type="protein sequence ID" value="MCU7695202.1"/>
    <property type="molecule type" value="Genomic_DNA"/>
</dbReference>
<evidence type="ECO:0000256" key="8">
    <source>
        <dbReference type="ARBA" id="ARBA00022741"/>
    </source>
</evidence>
<evidence type="ECO:0000256" key="9">
    <source>
        <dbReference type="ARBA" id="ARBA00022763"/>
    </source>
</evidence>
<evidence type="ECO:0000256" key="11">
    <source>
        <dbReference type="ARBA" id="ARBA00022839"/>
    </source>
</evidence>
<dbReference type="InterPro" id="IPR014145">
    <property type="entry name" value="LigD_pol_dom"/>
</dbReference>
<keyword evidence="8" id="KW-0547">Nucleotide-binding</keyword>
<dbReference type="AlphaFoldDB" id="A0AAE3LKR1"/>
<evidence type="ECO:0000256" key="17">
    <source>
        <dbReference type="ARBA" id="ARBA00023211"/>
    </source>
</evidence>
<dbReference type="PROSITE" id="PS00333">
    <property type="entry name" value="DNA_LIGASE_A2"/>
    <property type="match status" value="1"/>
</dbReference>
<comment type="catalytic activity">
    <reaction evidence="20">
        <text>ATP + (deoxyribonucleotide)n-3'-hydroxyl + 5'-phospho-(deoxyribonucleotide)m = (deoxyribonucleotide)n+m + AMP + diphosphate.</text>
        <dbReference type="EC" id="6.5.1.1"/>
    </reaction>
</comment>
<dbReference type="InterPro" id="IPR014146">
    <property type="entry name" value="LigD_ligase_dom"/>
</dbReference>
<dbReference type="InterPro" id="IPR012310">
    <property type="entry name" value="DNA_ligase_ATP-dep_cent"/>
</dbReference>
<dbReference type="GO" id="GO:0006281">
    <property type="term" value="P:DNA repair"/>
    <property type="evidence" value="ECO:0007669"/>
    <property type="project" value="UniProtKB-KW"/>
</dbReference>
<dbReference type="GO" id="GO:0005524">
    <property type="term" value="F:ATP binding"/>
    <property type="evidence" value="ECO:0007669"/>
    <property type="project" value="UniProtKB-KW"/>
</dbReference>
<dbReference type="Gene3D" id="3.30.1490.70">
    <property type="match status" value="1"/>
</dbReference>
<dbReference type="GO" id="GO:0046872">
    <property type="term" value="F:metal ion binding"/>
    <property type="evidence" value="ECO:0007669"/>
    <property type="project" value="UniProtKB-KW"/>
</dbReference>
<evidence type="ECO:0000256" key="14">
    <source>
        <dbReference type="ARBA" id="ARBA00023125"/>
    </source>
</evidence>
<dbReference type="NCBIfam" id="TIGR02779">
    <property type="entry name" value="NHEJ_ligase_lig"/>
    <property type="match status" value="1"/>
</dbReference>
<dbReference type="CDD" id="cd04865">
    <property type="entry name" value="LigD_Pol_like_2"/>
    <property type="match status" value="1"/>
</dbReference>
<name>A0AAE3LKR1_9BACT</name>
<keyword evidence="3 23" id="KW-0436">Ligase</keyword>
<dbReference type="SUPFAM" id="SSF50249">
    <property type="entry name" value="Nucleic acid-binding proteins"/>
    <property type="match status" value="1"/>
</dbReference>
<keyword evidence="16" id="KW-0234">DNA repair</keyword>
<evidence type="ECO:0000256" key="20">
    <source>
        <dbReference type="ARBA" id="ARBA00034003"/>
    </source>
</evidence>
<dbReference type="CDD" id="cd07906">
    <property type="entry name" value="Adenylation_DNA_ligase_LigD_LigC"/>
    <property type="match status" value="1"/>
</dbReference>
<evidence type="ECO:0000256" key="15">
    <source>
        <dbReference type="ARBA" id="ARBA00023172"/>
    </source>
</evidence>
<dbReference type="PANTHER" id="PTHR42705">
    <property type="entry name" value="BIFUNCTIONAL NON-HOMOLOGOUS END JOINING PROTEIN LIGD"/>
    <property type="match status" value="1"/>
</dbReference>
<evidence type="ECO:0000256" key="19">
    <source>
        <dbReference type="ARBA" id="ARBA00029943"/>
    </source>
</evidence>
<dbReference type="InterPro" id="IPR052171">
    <property type="entry name" value="NHEJ_LigD"/>
</dbReference>
<evidence type="ECO:0000256" key="3">
    <source>
        <dbReference type="ARBA" id="ARBA00022598"/>
    </source>
</evidence>
<dbReference type="GO" id="GO:0004527">
    <property type="term" value="F:exonuclease activity"/>
    <property type="evidence" value="ECO:0007669"/>
    <property type="project" value="UniProtKB-KW"/>
</dbReference>
<dbReference type="InterPro" id="IPR016059">
    <property type="entry name" value="DNA_ligase_ATP-dep_CS"/>
</dbReference>
<keyword evidence="14" id="KW-0238">DNA-binding</keyword>
<evidence type="ECO:0000256" key="6">
    <source>
        <dbReference type="ARBA" id="ARBA00022722"/>
    </source>
</evidence>
<proteinExistence type="predicted"/>
<dbReference type="Gene3D" id="2.40.50.140">
    <property type="entry name" value="Nucleic acid-binding proteins"/>
    <property type="match status" value="1"/>
</dbReference>
<dbReference type="PANTHER" id="PTHR42705:SF3">
    <property type="entry name" value="ATP-DEPENDENT DNA LIGASE"/>
    <property type="match status" value="1"/>
</dbReference>
<feature type="region of interest" description="Disordered" evidence="21">
    <location>
        <begin position="528"/>
        <end position="557"/>
    </location>
</feature>
<evidence type="ECO:0000313" key="23">
    <source>
        <dbReference type="EMBL" id="MCU7695202.1"/>
    </source>
</evidence>
<dbReference type="InterPro" id="IPR012340">
    <property type="entry name" value="NA-bd_OB-fold"/>
</dbReference>
<evidence type="ECO:0000313" key="24">
    <source>
        <dbReference type="Proteomes" id="UP001209317"/>
    </source>
</evidence>
<dbReference type="EC" id="6.5.1.1" evidence="2"/>
<keyword evidence="15" id="KW-0233">DNA recombination</keyword>
<keyword evidence="5" id="KW-0548">Nucleotidyltransferase</keyword>
<dbReference type="NCBIfam" id="TIGR02776">
    <property type="entry name" value="NHEJ_ligase_prk"/>
    <property type="match status" value="1"/>
</dbReference>
<dbReference type="Pfam" id="PF21686">
    <property type="entry name" value="LigD_Prim-Pol"/>
    <property type="match status" value="1"/>
</dbReference>